<evidence type="ECO:0000313" key="3">
    <source>
        <dbReference type="Proteomes" id="UP000328092"/>
    </source>
</evidence>
<dbReference type="AlphaFoldDB" id="A0A508U0V1"/>
<feature type="domain" description="HNH nuclease" evidence="1">
    <location>
        <begin position="205"/>
        <end position="253"/>
    </location>
</feature>
<dbReference type="EMBL" id="CAADFC020000035">
    <property type="protein sequence ID" value="VIO80351.1"/>
    <property type="molecule type" value="Genomic_DNA"/>
</dbReference>
<dbReference type="Proteomes" id="UP000328092">
    <property type="component" value="Unassembled WGS sequence"/>
</dbReference>
<name>A0A508U0V1_9BRAD</name>
<accession>A0A508U0V1</accession>
<comment type="caution">
    <text evidence="2">The sequence shown here is derived from an EMBL/GenBank/DDBJ whole genome shotgun (WGS) entry which is preliminary data.</text>
</comment>
<keyword evidence="3" id="KW-1185">Reference proteome</keyword>
<dbReference type="Pfam" id="PF13391">
    <property type="entry name" value="HNH_2"/>
    <property type="match status" value="1"/>
</dbReference>
<evidence type="ECO:0000259" key="1">
    <source>
        <dbReference type="Pfam" id="PF13391"/>
    </source>
</evidence>
<sequence>MINLFIANTDNSWFDFLASEGDLAEVNFWWPGESGFRALQPGELLVFRLKSPRNKIGGFGIFSSHSALPIQMAWETFGRANGVASLDGLLGAIARLRTNVSVVPSTDIGSTVLVEPVFLPEHLWLDLPESWSSSIQRGKLYSTENADGLQLWERLLDAARLSAVTNVAGFPSHEQARFGLPTLITPRLGQGAFRVAVTEAYGRQCAITGGKVLPALDAAHIKPYSEGGHHAKSNGILLRKDIHSVFDAGYVTIKDDLTFSVSKKVKEVFNNGEEYLRLHGRPVRPPKHKADWPDLDLLRWHNKDRYLG</sequence>
<dbReference type="OrthoDB" id="529575at2"/>
<protein>
    <recommendedName>
        <fullName evidence="1">HNH nuclease domain-containing protein</fullName>
    </recommendedName>
</protein>
<dbReference type="InterPro" id="IPR003615">
    <property type="entry name" value="HNH_nuc"/>
</dbReference>
<gene>
    <name evidence="2" type="ORF">CI1B_83920</name>
</gene>
<reference evidence="2" key="1">
    <citation type="submission" date="2019-02" db="EMBL/GenBank/DDBJ databases">
        <authorList>
            <person name="Pothier F.J."/>
        </authorList>
    </citation>
    <scope>NUCLEOTIDE SEQUENCE</scope>
    <source>
        <strain evidence="2">CI-1B</strain>
    </source>
</reference>
<organism evidence="2 3">
    <name type="scientific">Bradyrhizobium ivorense</name>
    <dbReference type="NCBI Taxonomy" id="2511166"/>
    <lineage>
        <taxon>Bacteria</taxon>
        <taxon>Pseudomonadati</taxon>
        <taxon>Pseudomonadota</taxon>
        <taxon>Alphaproteobacteria</taxon>
        <taxon>Hyphomicrobiales</taxon>
        <taxon>Nitrobacteraceae</taxon>
        <taxon>Bradyrhizobium</taxon>
    </lineage>
</organism>
<evidence type="ECO:0000313" key="2">
    <source>
        <dbReference type="EMBL" id="VIO80351.1"/>
    </source>
</evidence>
<proteinExistence type="predicted"/>
<dbReference type="RefSeq" id="WP_139864814.1">
    <property type="nucleotide sequence ID" value="NZ_CAADFC020000035.1"/>
</dbReference>